<name>A0ACC1NUU6_9HYPO</name>
<accession>A0ACC1NUU6</accession>
<comment type="caution">
    <text evidence="1">The sequence shown here is derived from an EMBL/GenBank/DDBJ whole genome shotgun (WGS) entry which is preliminary data.</text>
</comment>
<evidence type="ECO:0000313" key="1">
    <source>
        <dbReference type="EMBL" id="KAJ2982098.1"/>
    </source>
</evidence>
<proteinExistence type="predicted"/>
<sequence length="483" mass="54004">MTRMATLMTGLLPVLKIGNQAYIVAQRSPQSDPDNYLSISEDFKECITAQRSEAGANARLITSPTLSTSYQNGSCLMTEHKLLPFFEPIVVSTIPEERRLFHHWVTSASGILISTGHPDNPYQNFVIRLALSAASASSPEHMAFNSALLHSIYALASFNLNRIHHSRDVQQAAIIHQEISIRHLRRGIAGSVAGYSTAFLATAILLVVIETISGQFTSWRIHLNAARKWLRSIGRARTKDEDVLCQLLRVLEVLGCNEQRMVGPSFDSEIEPVGASFDTQTPIITDGRDVDCVQNFFGVTNPMLDIISEINWRSRQPCMGTPAELRALRHRLLLANPLTLHFSSPTKSTEELTRQNASAFYIACNIYYERLIAQRQSEDLQHLVEQGLYHLEIINVLEGDKNVAGLIWPVYIISCEADCNDLRQRSLQLFARRLKQGIGGVDKIQAVTIEVWRRRDLGDDKDPESRFAGFHAAKAMGVDLLLS</sequence>
<dbReference type="Proteomes" id="UP001143910">
    <property type="component" value="Unassembled WGS sequence"/>
</dbReference>
<protein>
    <submittedName>
        <fullName evidence="1">Uncharacterized protein</fullName>
    </submittedName>
</protein>
<dbReference type="EMBL" id="JANJQO010000094">
    <property type="protein sequence ID" value="KAJ2982098.1"/>
    <property type="molecule type" value="Genomic_DNA"/>
</dbReference>
<evidence type="ECO:0000313" key="2">
    <source>
        <dbReference type="Proteomes" id="UP001143910"/>
    </source>
</evidence>
<reference evidence="1" key="1">
    <citation type="submission" date="2022-08" db="EMBL/GenBank/DDBJ databases">
        <title>Genome Sequence of Lecanicillium fungicola.</title>
        <authorList>
            <person name="Buettner E."/>
        </authorList>
    </citation>
    <scope>NUCLEOTIDE SEQUENCE</scope>
    <source>
        <strain evidence="1">Babe33</strain>
    </source>
</reference>
<keyword evidence="2" id="KW-1185">Reference proteome</keyword>
<gene>
    <name evidence="1" type="ORF">NQ176_g1622</name>
</gene>
<organism evidence="1 2">
    <name type="scientific">Zarea fungicola</name>
    <dbReference type="NCBI Taxonomy" id="93591"/>
    <lineage>
        <taxon>Eukaryota</taxon>
        <taxon>Fungi</taxon>
        <taxon>Dikarya</taxon>
        <taxon>Ascomycota</taxon>
        <taxon>Pezizomycotina</taxon>
        <taxon>Sordariomycetes</taxon>
        <taxon>Hypocreomycetidae</taxon>
        <taxon>Hypocreales</taxon>
        <taxon>Cordycipitaceae</taxon>
        <taxon>Zarea</taxon>
    </lineage>
</organism>